<feature type="repeat" description="ANK" evidence="3">
    <location>
        <begin position="381"/>
        <end position="413"/>
    </location>
</feature>
<sequence length="562" mass="60906">MEVEDGSSLPSEASSWTSYFCDSFKPACFEATWDIELQNLPLHAAVLSGDTAAAQALLDSRVFPVGEHIDLVNKHTDGAPIHAAIRKGDLAMLEILLDYGAFVHRRAPDEYGELSIPALTIAVRLGNADIVQALLDADADPVVTDRQTIDIAAEMGHTRVVEVLLRWSRSRDVPLDKNSALETAAREWQPETTWALLNDGIENNDAVNGALLSAVNPNAWGLNSVLPFYLRFDSAYRERQSAVMKMLLDAGADPNNQRRFMAGATMASTTGTAVGSDGQWSHPSTTPLHAASSAAGSADIIELLVENGANVDLEDDFGQTALYYGTLSNDIAVVRTLLEWGADVPGETPLHAAAHSEFEANITIMEKLLDLGADINAQKVNGWTPLMHAVDSNVEIKCQYLLARGADAELTTADKETALQRAIFHGRNASVVGALVDYGAKTVTADQSTALHWAVESPNQSAVVRCLLDHGLSPNVRDGFGATPLINMMKMRGLHAEWEIKEEVIRLLVDRGADVNAVDYLGLTVKDWAESVGYSGFCWDLVWQPMNGMFSPDWLGLGPEFD</sequence>
<dbReference type="EMBL" id="CH476616">
    <property type="protein sequence ID" value="EEP79701.1"/>
    <property type="molecule type" value="Genomic_DNA"/>
</dbReference>
<evidence type="ECO:0000256" key="3">
    <source>
        <dbReference type="PROSITE-ProRule" id="PRU00023"/>
    </source>
</evidence>
<proteinExistence type="predicted"/>
<dbReference type="AlphaFoldDB" id="C4JPQ4"/>
<dbReference type="GeneID" id="8440744"/>
<dbReference type="OMA" id="PWGHRLR"/>
<protein>
    <submittedName>
        <fullName evidence="4">Uncharacterized protein</fullName>
    </submittedName>
</protein>
<evidence type="ECO:0000256" key="1">
    <source>
        <dbReference type="ARBA" id="ARBA00022737"/>
    </source>
</evidence>
<dbReference type="Pfam" id="PF12796">
    <property type="entry name" value="Ank_2"/>
    <property type="match status" value="3"/>
</dbReference>
<reference evidence="5" key="1">
    <citation type="journal article" date="2009" name="Genome Res.">
        <title>Comparative genomic analyses of the human fungal pathogens Coccidioides and their relatives.</title>
        <authorList>
            <person name="Sharpton T.J."/>
            <person name="Stajich J.E."/>
            <person name="Rounsley S.D."/>
            <person name="Gardner M.J."/>
            <person name="Wortman J.R."/>
            <person name="Jordar V.S."/>
            <person name="Maiti R."/>
            <person name="Kodira C.D."/>
            <person name="Neafsey D.E."/>
            <person name="Zeng Q."/>
            <person name="Hung C.-Y."/>
            <person name="McMahan C."/>
            <person name="Muszewska A."/>
            <person name="Grynberg M."/>
            <person name="Mandel M.A."/>
            <person name="Kellner E.M."/>
            <person name="Barker B.M."/>
            <person name="Galgiani J.N."/>
            <person name="Orbach M.J."/>
            <person name="Kirkland T.N."/>
            <person name="Cole G.T."/>
            <person name="Henn M.R."/>
            <person name="Birren B.W."/>
            <person name="Taylor J.W."/>
        </authorList>
    </citation>
    <scope>NUCLEOTIDE SEQUENCE [LARGE SCALE GENOMIC DNA]</scope>
    <source>
        <strain evidence="5">UAMH 1704</strain>
    </source>
</reference>
<dbReference type="Pfam" id="PF00023">
    <property type="entry name" value="Ank"/>
    <property type="match status" value="1"/>
</dbReference>
<keyword evidence="1" id="KW-0677">Repeat</keyword>
<dbReference type="STRING" id="336963.C4JPQ4"/>
<name>C4JPQ4_UNCRE</name>
<dbReference type="InterPro" id="IPR002110">
    <property type="entry name" value="Ankyrin_rpt"/>
</dbReference>
<organism evidence="4 5">
    <name type="scientific">Uncinocarpus reesii (strain UAMH 1704)</name>
    <dbReference type="NCBI Taxonomy" id="336963"/>
    <lineage>
        <taxon>Eukaryota</taxon>
        <taxon>Fungi</taxon>
        <taxon>Dikarya</taxon>
        <taxon>Ascomycota</taxon>
        <taxon>Pezizomycotina</taxon>
        <taxon>Eurotiomycetes</taxon>
        <taxon>Eurotiomycetidae</taxon>
        <taxon>Onygenales</taxon>
        <taxon>Onygenaceae</taxon>
        <taxon>Uncinocarpus</taxon>
    </lineage>
</organism>
<keyword evidence="2 3" id="KW-0040">ANK repeat</keyword>
<dbReference type="InterPro" id="IPR036770">
    <property type="entry name" value="Ankyrin_rpt-contain_sf"/>
</dbReference>
<evidence type="ECO:0000256" key="2">
    <source>
        <dbReference type="ARBA" id="ARBA00023043"/>
    </source>
</evidence>
<dbReference type="PANTHER" id="PTHR24173:SF74">
    <property type="entry name" value="ANKYRIN REPEAT DOMAIN-CONTAINING PROTEIN 16"/>
    <property type="match status" value="1"/>
</dbReference>
<evidence type="ECO:0000313" key="5">
    <source>
        <dbReference type="Proteomes" id="UP000002058"/>
    </source>
</evidence>
<dbReference type="PANTHER" id="PTHR24173">
    <property type="entry name" value="ANKYRIN REPEAT CONTAINING"/>
    <property type="match status" value="1"/>
</dbReference>
<feature type="repeat" description="ANK" evidence="3">
    <location>
        <begin position="446"/>
        <end position="479"/>
    </location>
</feature>
<accession>C4JPQ4</accession>
<dbReference type="RefSeq" id="XP_002545030.1">
    <property type="nucleotide sequence ID" value="XM_002544984.1"/>
</dbReference>
<dbReference type="PROSITE" id="PS50088">
    <property type="entry name" value="ANK_REPEAT"/>
    <property type="match status" value="6"/>
</dbReference>
<dbReference type="HOGENOM" id="CLU_013002_0_0_1"/>
<dbReference type="Proteomes" id="UP000002058">
    <property type="component" value="Unassembled WGS sequence"/>
</dbReference>
<feature type="repeat" description="ANK" evidence="3">
    <location>
        <begin position="317"/>
        <end position="349"/>
    </location>
</feature>
<feature type="repeat" description="ANK" evidence="3">
    <location>
        <begin position="345"/>
        <end position="380"/>
    </location>
</feature>
<feature type="repeat" description="ANK" evidence="3">
    <location>
        <begin position="283"/>
        <end position="316"/>
    </location>
</feature>
<evidence type="ECO:0000313" key="4">
    <source>
        <dbReference type="EMBL" id="EEP79701.1"/>
    </source>
</evidence>
<dbReference type="PROSITE" id="PS50297">
    <property type="entry name" value="ANK_REP_REGION"/>
    <property type="match status" value="5"/>
</dbReference>
<dbReference type="InParanoid" id="C4JPQ4"/>
<dbReference type="VEuPathDB" id="FungiDB:UREG_04547"/>
<gene>
    <name evidence="4" type="ORF">UREG_04547</name>
</gene>
<dbReference type="KEGG" id="ure:UREG_04547"/>
<keyword evidence="5" id="KW-1185">Reference proteome</keyword>
<dbReference type="SUPFAM" id="SSF48403">
    <property type="entry name" value="Ankyrin repeat"/>
    <property type="match status" value="3"/>
</dbReference>
<dbReference type="eggNOG" id="KOG4177">
    <property type="taxonomic scope" value="Eukaryota"/>
</dbReference>
<dbReference type="OrthoDB" id="5416940at2759"/>
<dbReference type="PRINTS" id="PR01415">
    <property type="entry name" value="ANKYRIN"/>
</dbReference>
<feature type="repeat" description="ANK" evidence="3">
    <location>
        <begin position="76"/>
        <end position="108"/>
    </location>
</feature>
<dbReference type="Gene3D" id="1.25.40.20">
    <property type="entry name" value="Ankyrin repeat-containing domain"/>
    <property type="match status" value="4"/>
</dbReference>
<dbReference type="SMART" id="SM00248">
    <property type="entry name" value="ANK"/>
    <property type="match status" value="13"/>
</dbReference>